<reference evidence="3 4" key="1">
    <citation type="submission" date="2016-01" db="EMBL/GenBank/DDBJ databases">
        <authorList>
            <person name="Oliw E.H."/>
        </authorList>
    </citation>
    <scope>NUCLEOTIDE SEQUENCE [LARGE SCALE GENOMIC DNA]</scope>
    <source>
        <strain evidence="3 4">Zutra 3-1</strain>
    </source>
</reference>
<dbReference type="Pfam" id="PF01557">
    <property type="entry name" value="FAA_hydrolase"/>
    <property type="match status" value="1"/>
</dbReference>
<organism evidence="3 4">
    <name type="scientific">Agrobacterium deltaense Zutra 3/1</name>
    <dbReference type="NCBI Taxonomy" id="1183427"/>
    <lineage>
        <taxon>Bacteria</taxon>
        <taxon>Pseudomonadati</taxon>
        <taxon>Pseudomonadota</taxon>
        <taxon>Alphaproteobacteria</taxon>
        <taxon>Hyphomicrobiales</taxon>
        <taxon>Rhizobiaceae</taxon>
        <taxon>Rhizobium/Agrobacterium group</taxon>
        <taxon>Agrobacterium</taxon>
    </lineage>
</organism>
<sequence length="404" mass="42996">MSLPIPLNKCSKIFMLHMNFKSRAREHGDWPAHPIYYLKPPSTLTSGGAPIIMPPGVTTMLGEAEIAVVIGREARNVAETEALKYVSHFAASNDVTVFDYGWSDAPSLTRSKGFDSFTPMGELLLAESVDPDDLLLRLWVNGELRQEAHSSDMIFPFARLVAELSTIMTLNPGDVILTGTPAGAPLLAVGDDVVVELAGASRTTNTVVADRRGQPDLLPSPRVTPRGRAVSIGAACHRLSKATTSQLARLVAAGIEIVREKATAMGVAVRPIELTASNQTFVGHAFTLRQVPARNTDSAAWPHAANAAFETLRAVGSGEVIVAEGQFSEQHQALLIERVTEKSAAAVVSEAAPSSHSRFLPVAINTPVVINGVTVMPGDVLMSVNGRSLLVPGEAVDRLLEVIP</sequence>
<dbReference type="InterPro" id="IPR011234">
    <property type="entry name" value="Fumarylacetoacetase-like_C"/>
</dbReference>
<dbReference type="SUPFAM" id="SSF56529">
    <property type="entry name" value="FAH"/>
    <property type="match status" value="1"/>
</dbReference>
<dbReference type="Proteomes" id="UP000191987">
    <property type="component" value="Unassembled WGS sequence"/>
</dbReference>
<evidence type="ECO:0000313" key="4">
    <source>
        <dbReference type="Proteomes" id="UP000191987"/>
    </source>
</evidence>
<gene>
    <name evidence="3" type="ORF">AGR7C_pAt0072</name>
</gene>
<dbReference type="AlphaFoldDB" id="A0A1S7S2F7"/>
<keyword evidence="1" id="KW-0479">Metal-binding</keyword>
<dbReference type="SUPFAM" id="SSF89562">
    <property type="entry name" value="RraA-like"/>
    <property type="match status" value="1"/>
</dbReference>
<evidence type="ECO:0000256" key="1">
    <source>
        <dbReference type="ARBA" id="ARBA00022723"/>
    </source>
</evidence>
<dbReference type="GO" id="GO:0008704">
    <property type="term" value="F:5-carboxymethyl-2-hydroxymuconate delta-isomerase activity"/>
    <property type="evidence" value="ECO:0007669"/>
    <property type="project" value="UniProtKB-EC"/>
</dbReference>
<dbReference type="InterPro" id="IPR036663">
    <property type="entry name" value="Fumarylacetoacetase_C_sf"/>
</dbReference>
<name>A0A1S7S2F7_9HYPH</name>
<dbReference type="PANTHER" id="PTHR11820:SF112">
    <property type="entry name" value="FUMARYLACETOACETATE HYDROLASE FAMILY PROTEIN (AFU_ORTHOLOGUE AFUA_1G02370)-RELATED"/>
    <property type="match status" value="1"/>
</dbReference>
<feature type="domain" description="Fumarylacetoacetase-like C-terminal" evidence="2">
    <location>
        <begin position="12"/>
        <end position="208"/>
    </location>
</feature>
<dbReference type="InterPro" id="IPR036704">
    <property type="entry name" value="RraA/RraA-like_sf"/>
</dbReference>
<dbReference type="RefSeq" id="WP_080821161.1">
    <property type="nucleotide sequence ID" value="NZ_LT009750.1"/>
</dbReference>
<protein>
    <submittedName>
        <fullName evidence="3">Putative 5-carboxymethyl-2-hydroxymuconatedelta-isomerase</fullName>
        <ecNumber evidence="3">5.3.3.10</ecNumber>
    </submittedName>
</protein>
<evidence type="ECO:0000313" key="3">
    <source>
        <dbReference type="EMBL" id="CUX61502.1"/>
    </source>
</evidence>
<dbReference type="PANTHER" id="PTHR11820">
    <property type="entry name" value="ACYLPYRUVASE"/>
    <property type="match status" value="1"/>
</dbReference>
<dbReference type="GO" id="GO:0046872">
    <property type="term" value="F:metal ion binding"/>
    <property type="evidence" value="ECO:0007669"/>
    <property type="project" value="UniProtKB-KW"/>
</dbReference>
<evidence type="ECO:0000259" key="2">
    <source>
        <dbReference type="Pfam" id="PF01557"/>
    </source>
</evidence>
<dbReference type="EMBL" id="FBWG01000049">
    <property type="protein sequence ID" value="CUX61502.1"/>
    <property type="molecule type" value="Genomic_DNA"/>
</dbReference>
<dbReference type="Gene3D" id="3.90.850.10">
    <property type="entry name" value="Fumarylacetoacetase-like, C-terminal domain"/>
    <property type="match status" value="1"/>
</dbReference>
<keyword evidence="3" id="KW-0413">Isomerase</keyword>
<proteinExistence type="predicted"/>
<accession>A0A1S7S2F7</accession>
<dbReference type="EC" id="5.3.3.10" evidence="3"/>